<dbReference type="HAMAP" id="MF_00019">
    <property type="entry name" value="PlsX"/>
    <property type="match status" value="1"/>
</dbReference>
<dbReference type="Proteomes" id="UP000294575">
    <property type="component" value="Unassembled WGS sequence"/>
</dbReference>
<dbReference type="Gene3D" id="3.40.718.10">
    <property type="entry name" value="Isopropylmalate Dehydrogenase"/>
    <property type="match status" value="1"/>
</dbReference>
<dbReference type="PANTHER" id="PTHR30100:SF1">
    <property type="entry name" value="PHOSPHATE ACYLTRANSFERASE"/>
    <property type="match status" value="1"/>
</dbReference>
<sequence length="332" mass="35443">MSGDHGPRIIVPACFSALRRNPFLQIILVGDPAQLSLLLANTPSELSSRLSIHPASEVVLMDDPPAQMLRGKLDSSMRVALQLVHDHQADACVSAGNTGALMALARHVLKVIPGIDRPAIMTSLPARSGPVHLLDLGANVDATADQLVQFALMGSLALELDGVAQPRVALLNIGIESIKGSQQVRLAASCLEQAGTLNYTGYIEADAVFRNEADVVVCDGFTGNVLLKTTEGVARLMATQLREEAGRTLWRKVLAVLNRGLWRELGRRWSPDRYNGAALLGINGLVIKSHGGAGERAFLAALETAARMSLEDLPARLAQRLDALDGTHKAAR</sequence>
<comment type="pathway">
    <text evidence="10">Lipid metabolism; phospholipid metabolism.</text>
</comment>
<comment type="function">
    <text evidence="10">Catalyzes the reversible formation of acyl-phosphate (acyl-PO(4)) from acyl-[acyl-carrier-protein] (acyl-ACP). This enzyme utilizes acyl-ACP as fatty acyl donor, but not acyl-CoA.</text>
</comment>
<comment type="caution">
    <text evidence="11">The sequence shown here is derived from an EMBL/GenBank/DDBJ whole genome shotgun (WGS) entry which is preliminary data.</text>
</comment>
<keyword evidence="4 10" id="KW-0808">Transferase</keyword>
<dbReference type="GO" id="GO:0006633">
    <property type="term" value="P:fatty acid biosynthetic process"/>
    <property type="evidence" value="ECO:0007669"/>
    <property type="project" value="UniProtKB-UniRule"/>
</dbReference>
<evidence type="ECO:0000313" key="12">
    <source>
        <dbReference type="Proteomes" id="UP000294575"/>
    </source>
</evidence>
<dbReference type="GO" id="GO:0008654">
    <property type="term" value="P:phospholipid biosynthetic process"/>
    <property type="evidence" value="ECO:0007669"/>
    <property type="project" value="UniProtKB-KW"/>
</dbReference>
<name>A0A4R6TXB2_9GAMM</name>
<dbReference type="InterPro" id="IPR012281">
    <property type="entry name" value="Phospholipid_synth_PlsX-like"/>
</dbReference>
<evidence type="ECO:0000256" key="10">
    <source>
        <dbReference type="HAMAP-Rule" id="MF_00019"/>
    </source>
</evidence>
<dbReference type="NCBIfam" id="TIGR00182">
    <property type="entry name" value="plsX"/>
    <property type="match status" value="1"/>
</dbReference>
<evidence type="ECO:0000256" key="4">
    <source>
        <dbReference type="ARBA" id="ARBA00022679"/>
    </source>
</evidence>
<dbReference type="GO" id="GO:0043811">
    <property type="term" value="F:phosphate:acyl-[acyl carrier protein] acyltransferase activity"/>
    <property type="evidence" value="ECO:0007669"/>
    <property type="project" value="UniProtKB-UniRule"/>
</dbReference>
<keyword evidence="3 10" id="KW-0444">Lipid biosynthesis</keyword>
<dbReference type="UniPathway" id="UPA00085"/>
<evidence type="ECO:0000256" key="7">
    <source>
        <dbReference type="ARBA" id="ARBA00023264"/>
    </source>
</evidence>
<dbReference type="PIRSF" id="PIRSF002465">
    <property type="entry name" value="Phsphlp_syn_PlsX"/>
    <property type="match status" value="1"/>
</dbReference>
<evidence type="ECO:0000313" key="11">
    <source>
        <dbReference type="EMBL" id="TDQ38530.1"/>
    </source>
</evidence>
<keyword evidence="6 10" id="KW-0594">Phospholipid biosynthesis</keyword>
<protein>
    <recommendedName>
        <fullName evidence="8 10">Phosphate acyltransferase</fullName>
        <ecNumber evidence="8 10">2.3.1.274</ecNumber>
    </recommendedName>
    <alternativeName>
        <fullName evidence="10">Acyl-ACP phosphotransacylase</fullName>
    </alternativeName>
    <alternativeName>
        <fullName evidence="10">Acyl-[acyl-carrier-protein]--phosphate acyltransferase</fullName>
    </alternativeName>
    <alternativeName>
        <fullName evidence="10">Phosphate-acyl-ACP acyltransferase</fullName>
    </alternativeName>
</protein>
<evidence type="ECO:0000256" key="8">
    <source>
        <dbReference type="ARBA" id="ARBA00024069"/>
    </source>
</evidence>
<comment type="similarity">
    <text evidence="10">Belongs to the PlsX family.</text>
</comment>
<keyword evidence="11" id="KW-0012">Acyltransferase</keyword>
<evidence type="ECO:0000256" key="5">
    <source>
        <dbReference type="ARBA" id="ARBA00023098"/>
    </source>
</evidence>
<dbReference type="AlphaFoldDB" id="A0A4R6TXB2"/>
<comment type="subcellular location">
    <subcellularLocation>
        <location evidence="10">Cytoplasm</location>
    </subcellularLocation>
    <text evidence="10">Associated with the membrane possibly through PlsY.</text>
</comment>
<dbReference type="EC" id="2.3.1.274" evidence="8 10"/>
<comment type="subunit">
    <text evidence="9 10">Homodimer. Probably interacts with PlsY.</text>
</comment>
<keyword evidence="7 10" id="KW-1208">Phospholipid metabolism</keyword>
<evidence type="ECO:0000256" key="2">
    <source>
        <dbReference type="ARBA" id="ARBA00022490"/>
    </source>
</evidence>
<dbReference type="GO" id="GO:0005737">
    <property type="term" value="C:cytoplasm"/>
    <property type="evidence" value="ECO:0007669"/>
    <property type="project" value="UniProtKB-SubCell"/>
</dbReference>
<dbReference type="PANTHER" id="PTHR30100">
    <property type="entry name" value="FATTY ACID/PHOSPHOLIPID SYNTHESIS PROTEIN PLSX"/>
    <property type="match status" value="1"/>
</dbReference>
<proteinExistence type="inferred from homology"/>
<keyword evidence="5 10" id="KW-0443">Lipid metabolism</keyword>
<comment type="catalytic activity">
    <reaction evidence="1 10">
        <text>a fatty acyl-[ACP] + phosphate = an acyl phosphate + holo-[ACP]</text>
        <dbReference type="Rhea" id="RHEA:42292"/>
        <dbReference type="Rhea" id="RHEA-COMP:9685"/>
        <dbReference type="Rhea" id="RHEA-COMP:14125"/>
        <dbReference type="ChEBI" id="CHEBI:43474"/>
        <dbReference type="ChEBI" id="CHEBI:59918"/>
        <dbReference type="ChEBI" id="CHEBI:64479"/>
        <dbReference type="ChEBI" id="CHEBI:138651"/>
        <dbReference type="EC" id="2.3.1.274"/>
    </reaction>
</comment>
<evidence type="ECO:0000256" key="3">
    <source>
        <dbReference type="ARBA" id="ARBA00022516"/>
    </source>
</evidence>
<dbReference type="EMBL" id="SNYK01000004">
    <property type="protein sequence ID" value="TDQ38530.1"/>
    <property type="molecule type" value="Genomic_DNA"/>
</dbReference>
<dbReference type="SUPFAM" id="SSF53659">
    <property type="entry name" value="Isocitrate/Isopropylmalate dehydrogenase-like"/>
    <property type="match status" value="1"/>
</dbReference>
<evidence type="ECO:0000256" key="1">
    <source>
        <dbReference type="ARBA" id="ARBA00001232"/>
    </source>
</evidence>
<dbReference type="InterPro" id="IPR003664">
    <property type="entry name" value="FA_synthesis"/>
</dbReference>
<dbReference type="Pfam" id="PF02504">
    <property type="entry name" value="FA_synthesis"/>
    <property type="match status" value="1"/>
</dbReference>
<accession>A0A4R6TXB2</accession>
<keyword evidence="2 10" id="KW-0963">Cytoplasm</keyword>
<gene>
    <name evidence="10" type="primary">plsX</name>
    <name evidence="11" type="ORF">DFQ45_104105</name>
</gene>
<evidence type="ECO:0000256" key="9">
    <source>
        <dbReference type="ARBA" id="ARBA00046608"/>
    </source>
</evidence>
<keyword evidence="12" id="KW-1185">Reference proteome</keyword>
<reference evidence="11 12" key="1">
    <citation type="submission" date="2019-03" db="EMBL/GenBank/DDBJ databases">
        <title>Genomic Encyclopedia of Type Strains, Phase IV (KMG-IV): sequencing the most valuable type-strain genomes for metagenomic binning, comparative biology and taxonomic classification.</title>
        <authorList>
            <person name="Goeker M."/>
        </authorList>
    </citation>
    <scope>NUCLEOTIDE SEQUENCE [LARGE SCALE GENOMIC DNA]</scope>
    <source>
        <strain evidence="11 12">DSM 28679</strain>
    </source>
</reference>
<evidence type="ECO:0000256" key="6">
    <source>
        <dbReference type="ARBA" id="ARBA00023209"/>
    </source>
</evidence>
<organism evidence="11 12">
    <name type="scientific">Thiopseudomonas denitrificans</name>
    <dbReference type="NCBI Taxonomy" id="1501432"/>
    <lineage>
        <taxon>Bacteria</taxon>
        <taxon>Pseudomonadati</taxon>
        <taxon>Pseudomonadota</taxon>
        <taxon>Gammaproteobacteria</taxon>
        <taxon>Pseudomonadales</taxon>
        <taxon>Pseudomonadaceae</taxon>
        <taxon>Thiopseudomonas</taxon>
    </lineage>
</organism>